<feature type="compositionally biased region" description="Basic and acidic residues" evidence="3">
    <location>
        <begin position="136"/>
        <end position="157"/>
    </location>
</feature>
<reference evidence="5" key="1">
    <citation type="submission" date="2016-12" db="EMBL/GenBank/DDBJ databases">
        <title>An insight into the sialome and mialome of the sand fly, Nyssomyia neivai.</title>
        <authorList>
            <person name="Sebastian V."/>
            <person name="Goulart T.M."/>
            <person name="Oliveira W."/>
            <person name="Calvo E."/>
            <person name="Oliveira L.F."/>
            <person name="Pinto M.C."/>
            <person name="Rosselino A.M."/>
            <person name="Ribeiro J.M."/>
        </authorList>
    </citation>
    <scope>NUCLEOTIDE SEQUENCE</scope>
</reference>
<organism evidence="5">
    <name type="scientific">Nyssomyia neivai</name>
    <dbReference type="NCBI Taxonomy" id="330878"/>
    <lineage>
        <taxon>Eukaryota</taxon>
        <taxon>Metazoa</taxon>
        <taxon>Ecdysozoa</taxon>
        <taxon>Arthropoda</taxon>
        <taxon>Hexapoda</taxon>
        <taxon>Insecta</taxon>
        <taxon>Pterygota</taxon>
        <taxon>Neoptera</taxon>
        <taxon>Endopterygota</taxon>
        <taxon>Diptera</taxon>
        <taxon>Nematocera</taxon>
        <taxon>Psychodoidea</taxon>
        <taxon>Psychodidae</taxon>
        <taxon>Nyssomyia</taxon>
    </lineage>
</organism>
<feature type="compositionally biased region" description="Polar residues" evidence="3">
    <location>
        <begin position="109"/>
        <end position="118"/>
    </location>
</feature>
<comment type="subcellular location">
    <subcellularLocation>
        <location evidence="1">Nucleus</location>
    </subcellularLocation>
</comment>
<dbReference type="EMBL" id="GFDF01009856">
    <property type="protein sequence ID" value="JAV04228.1"/>
    <property type="molecule type" value="Transcribed_RNA"/>
</dbReference>
<evidence type="ECO:0000313" key="5">
    <source>
        <dbReference type="EMBL" id="JAV04228.1"/>
    </source>
</evidence>
<dbReference type="GO" id="GO:0006611">
    <property type="term" value="P:protein export from nucleus"/>
    <property type="evidence" value="ECO:0007669"/>
    <property type="project" value="TreeGrafter"/>
</dbReference>
<sequence length="371" mass="40030">MASVDDDNSNSNLTNSSASNISSASQQSSVNLKSSMLRPSALSWNSSSHDGANPSTSLSGTTSNPFAKVAAGENGESGKKAEDAEVKGNAENKAEPLSLLSRNGFPKSNLFNTSNNPISSNAPSFVFGQNLHERVTGSNIDAKDGDAKGDGEEKETTGNDGGASNSGLFFSTAAQQQSSSASNPQNSQKSLTEVAEEYEQSRAQKRKYEEVETITGEEDENNILDINCKLFTFIASTYEERGRGSLRLNDPKRGTTNGTSRVVFRAAGSHRVLLNTKIWHEMVAERASQKSMRLTAIDSSGQIKVYLAMARPSDIDTLYMALQRRIDMEVQKNPPKKDECKIDMSQDEPTDTTTDDAGESSPKKKITNVES</sequence>
<dbReference type="Pfam" id="PF00638">
    <property type="entry name" value="Ran_BP1"/>
    <property type="match status" value="1"/>
</dbReference>
<dbReference type="InterPro" id="IPR011993">
    <property type="entry name" value="PH-like_dom_sf"/>
</dbReference>
<dbReference type="InterPro" id="IPR045255">
    <property type="entry name" value="RanBP1-like"/>
</dbReference>
<feature type="compositionally biased region" description="Basic and acidic residues" evidence="3">
    <location>
        <begin position="199"/>
        <end position="210"/>
    </location>
</feature>
<feature type="region of interest" description="Disordered" evidence="3">
    <location>
        <begin position="136"/>
        <end position="211"/>
    </location>
</feature>
<dbReference type="InterPro" id="IPR000156">
    <property type="entry name" value="Ran_bind_dom"/>
</dbReference>
<feature type="compositionally biased region" description="Basic and acidic residues" evidence="3">
    <location>
        <begin position="331"/>
        <end position="344"/>
    </location>
</feature>
<feature type="domain" description="RanBD1" evidence="4">
    <location>
        <begin position="209"/>
        <end position="282"/>
    </location>
</feature>
<feature type="compositionally biased region" description="Polar residues" evidence="3">
    <location>
        <begin position="42"/>
        <end position="65"/>
    </location>
</feature>
<feature type="compositionally biased region" description="Acidic residues" evidence="3">
    <location>
        <begin position="345"/>
        <end position="358"/>
    </location>
</feature>
<feature type="region of interest" description="Disordered" evidence="3">
    <location>
        <begin position="331"/>
        <end position="371"/>
    </location>
</feature>
<protein>
    <recommendedName>
        <fullName evidence="4">RanBD1 domain-containing protein</fullName>
    </recommendedName>
</protein>
<evidence type="ECO:0000256" key="3">
    <source>
        <dbReference type="SAM" id="MobiDB-lite"/>
    </source>
</evidence>
<dbReference type="PANTHER" id="PTHR23138">
    <property type="entry name" value="RAN BINDING PROTEIN"/>
    <property type="match status" value="1"/>
</dbReference>
<accession>A0A1L8DCN8</accession>
<dbReference type="SUPFAM" id="SSF50729">
    <property type="entry name" value="PH domain-like"/>
    <property type="match status" value="1"/>
</dbReference>
<dbReference type="SMART" id="SM00160">
    <property type="entry name" value="RanBD"/>
    <property type="match status" value="1"/>
</dbReference>
<evidence type="ECO:0000259" key="4">
    <source>
        <dbReference type="PROSITE" id="PS50196"/>
    </source>
</evidence>
<feature type="compositionally biased region" description="Low complexity" evidence="3">
    <location>
        <begin position="173"/>
        <end position="188"/>
    </location>
</feature>
<evidence type="ECO:0000256" key="2">
    <source>
        <dbReference type="ARBA" id="ARBA00023242"/>
    </source>
</evidence>
<feature type="compositionally biased region" description="Basic and acidic residues" evidence="3">
    <location>
        <begin position="76"/>
        <end position="94"/>
    </location>
</feature>
<dbReference type="CDD" id="cd13180">
    <property type="entry name" value="RanBD_RanBP3"/>
    <property type="match status" value="1"/>
</dbReference>
<dbReference type="GO" id="GO:0005634">
    <property type="term" value="C:nucleus"/>
    <property type="evidence" value="ECO:0007669"/>
    <property type="project" value="UniProtKB-SubCell"/>
</dbReference>
<feature type="compositionally biased region" description="Low complexity" evidence="3">
    <location>
        <begin position="9"/>
        <end position="35"/>
    </location>
</feature>
<proteinExistence type="predicted"/>
<dbReference type="AlphaFoldDB" id="A0A1L8DCN8"/>
<dbReference type="PANTHER" id="PTHR23138:SF142">
    <property type="entry name" value="RAN-BINDING PROTEIN 3B-RELATED"/>
    <property type="match status" value="1"/>
</dbReference>
<name>A0A1L8DCN8_9DIPT</name>
<keyword evidence="2" id="KW-0539">Nucleus</keyword>
<dbReference type="Gene3D" id="2.30.29.30">
    <property type="entry name" value="Pleckstrin-homology domain (PH domain)/Phosphotyrosine-binding domain (PTB)"/>
    <property type="match status" value="1"/>
</dbReference>
<feature type="region of interest" description="Disordered" evidence="3">
    <location>
        <begin position="1"/>
        <end position="118"/>
    </location>
</feature>
<evidence type="ECO:0000256" key="1">
    <source>
        <dbReference type="ARBA" id="ARBA00004123"/>
    </source>
</evidence>
<dbReference type="PROSITE" id="PS50196">
    <property type="entry name" value="RANBD1"/>
    <property type="match status" value="1"/>
</dbReference>